<keyword evidence="2" id="KW-1003">Cell membrane</keyword>
<feature type="domain" description="Cytochrome c" evidence="12">
    <location>
        <begin position="315"/>
        <end position="402"/>
    </location>
</feature>
<proteinExistence type="predicted"/>
<comment type="subcellular location">
    <subcellularLocation>
        <location evidence="1">Cell membrane</location>
    </subcellularLocation>
</comment>
<evidence type="ECO:0000259" key="12">
    <source>
        <dbReference type="PROSITE" id="PS51007"/>
    </source>
</evidence>
<evidence type="ECO:0000256" key="7">
    <source>
        <dbReference type="ARBA" id="ARBA00023004"/>
    </source>
</evidence>
<evidence type="ECO:0000313" key="14">
    <source>
        <dbReference type="Proteomes" id="UP000256900"/>
    </source>
</evidence>
<dbReference type="EMBL" id="QUMO01000001">
    <property type="protein sequence ID" value="REF88982.1"/>
    <property type="molecule type" value="Genomic_DNA"/>
</dbReference>
<dbReference type="GO" id="GO:0009055">
    <property type="term" value="F:electron transfer activity"/>
    <property type="evidence" value="ECO:0007669"/>
    <property type="project" value="InterPro"/>
</dbReference>
<dbReference type="InterPro" id="IPR014353">
    <property type="entry name" value="Membr-bd_ADH_cyt_c"/>
</dbReference>
<feature type="binding site" description="covalent" evidence="9">
    <location>
        <position position="203"/>
    </location>
    <ligand>
        <name>heme c</name>
        <dbReference type="ChEBI" id="CHEBI:61717"/>
        <label>2</label>
    </ligand>
</feature>
<feature type="domain" description="Cytochrome c" evidence="12">
    <location>
        <begin position="43"/>
        <end position="146"/>
    </location>
</feature>
<keyword evidence="7 10" id="KW-0408">Iron</keyword>
<feature type="binding site" description="axial binding residue" evidence="10">
    <location>
        <position position="332"/>
    </location>
    <ligand>
        <name>heme c</name>
        <dbReference type="ChEBI" id="CHEBI:61717"/>
        <label>3</label>
    </ligand>
    <ligandPart>
        <name>Fe</name>
        <dbReference type="ChEBI" id="CHEBI:18248"/>
    </ligandPart>
</feature>
<organism evidence="13 14">
    <name type="scientific">Methylovirgula ligni</name>
    <dbReference type="NCBI Taxonomy" id="569860"/>
    <lineage>
        <taxon>Bacteria</taxon>
        <taxon>Pseudomonadati</taxon>
        <taxon>Pseudomonadota</taxon>
        <taxon>Alphaproteobacteria</taxon>
        <taxon>Hyphomicrobiales</taxon>
        <taxon>Beijerinckiaceae</taxon>
        <taxon>Methylovirgula</taxon>
    </lineage>
</organism>
<keyword evidence="5 11" id="KW-0732">Signal</keyword>
<feature type="binding site" description="covalent" evidence="9">
    <location>
        <position position="57"/>
    </location>
    <ligand>
        <name>heme c</name>
        <dbReference type="ChEBI" id="CHEBI:61717"/>
        <label>1</label>
    </ligand>
</feature>
<keyword evidence="6" id="KW-0677">Repeat</keyword>
<evidence type="ECO:0000256" key="6">
    <source>
        <dbReference type="ARBA" id="ARBA00022737"/>
    </source>
</evidence>
<dbReference type="PIRSF" id="PIRSF000018">
    <property type="entry name" value="Mb_ADH_cyt_c"/>
    <property type="match status" value="1"/>
</dbReference>
<comment type="caution">
    <text evidence="13">The sequence shown here is derived from an EMBL/GenBank/DDBJ whole genome shotgun (WGS) entry which is preliminary data.</text>
</comment>
<keyword evidence="4 10" id="KW-0479">Metal-binding</keyword>
<dbReference type="InterPro" id="IPR036909">
    <property type="entry name" value="Cyt_c-like_dom_sf"/>
</dbReference>
<dbReference type="PROSITE" id="PS51007">
    <property type="entry name" value="CYTC"/>
    <property type="match status" value="3"/>
</dbReference>
<feature type="binding site" description="covalent" evidence="9">
    <location>
        <position position="206"/>
    </location>
    <ligand>
        <name>heme c</name>
        <dbReference type="ChEBI" id="CHEBI:61717"/>
        <label>2</label>
    </ligand>
</feature>
<comment type="cofactor">
    <cofactor evidence="9">
        <name>heme c</name>
        <dbReference type="ChEBI" id="CHEBI:61717"/>
    </cofactor>
    <text evidence="9">Binds 3 heme c groups covalently per subunit.</text>
</comment>
<dbReference type="SUPFAM" id="SSF46626">
    <property type="entry name" value="Cytochrome c"/>
    <property type="match status" value="3"/>
</dbReference>
<protein>
    <submittedName>
        <fullName evidence="13">Mono/diheme cytochrome c family protein</fullName>
    </submittedName>
</protein>
<evidence type="ECO:0000256" key="2">
    <source>
        <dbReference type="ARBA" id="ARBA00022475"/>
    </source>
</evidence>
<dbReference type="Gene3D" id="1.10.760.10">
    <property type="entry name" value="Cytochrome c-like domain"/>
    <property type="match status" value="3"/>
</dbReference>
<feature type="signal peptide" evidence="11">
    <location>
        <begin position="1"/>
        <end position="20"/>
    </location>
</feature>
<dbReference type="InterPro" id="IPR051459">
    <property type="entry name" value="Cytochrome_c-type_DH"/>
</dbReference>
<name>A0A3D9Z1D8_9HYPH</name>
<evidence type="ECO:0000313" key="13">
    <source>
        <dbReference type="EMBL" id="REF88982.1"/>
    </source>
</evidence>
<evidence type="ECO:0000256" key="5">
    <source>
        <dbReference type="ARBA" id="ARBA00022729"/>
    </source>
</evidence>
<feature type="domain" description="Cytochrome c" evidence="12">
    <location>
        <begin position="188"/>
        <end position="297"/>
    </location>
</feature>
<evidence type="ECO:0000256" key="3">
    <source>
        <dbReference type="ARBA" id="ARBA00022617"/>
    </source>
</evidence>
<feature type="binding site" description="covalent" evidence="9">
    <location>
        <position position="331"/>
    </location>
    <ligand>
        <name>heme c</name>
        <dbReference type="ChEBI" id="CHEBI:61717"/>
        <label>3</label>
    </ligand>
</feature>
<keyword evidence="3 9" id="KW-0349">Heme</keyword>
<feature type="binding site" description="covalent" evidence="9">
    <location>
        <position position="60"/>
    </location>
    <ligand>
        <name>heme c</name>
        <dbReference type="ChEBI" id="CHEBI:61717"/>
        <label>1</label>
    </ligand>
</feature>
<dbReference type="GO" id="GO:0005506">
    <property type="term" value="F:iron ion binding"/>
    <property type="evidence" value="ECO:0007669"/>
    <property type="project" value="InterPro"/>
</dbReference>
<evidence type="ECO:0000256" key="11">
    <source>
        <dbReference type="SAM" id="SignalP"/>
    </source>
</evidence>
<dbReference type="Pfam" id="PF00034">
    <property type="entry name" value="Cytochrom_C"/>
    <property type="match status" value="1"/>
</dbReference>
<evidence type="ECO:0000256" key="8">
    <source>
        <dbReference type="ARBA" id="ARBA00023136"/>
    </source>
</evidence>
<keyword evidence="14" id="KW-1185">Reference proteome</keyword>
<dbReference type="GO" id="GO:0016614">
    <property type="term" value="F:oxidoreductase activity, acting on CH-OH group of donors"/>
    <property type="evidence" value="ECO:0007669"/>
    <property type="project" value="InterPro"/>
</dbReference>
<feature type="chain" id="PRO_5017827236" evidence="11">
    <location>
        <begin position="21"/>
        <end position="430"/>
    </location>
</feature>
<dbReference type="PANTHER" id="PTHR35008">
    <property type="entry name" value="BLL4482 PROTEIN-RELATED"/>
    <property type="match status" value="1"/>
</dbReference>
<dbReference type="PANTHER" id="PTHR35008:SF8">
    <property type="entry name" value="ALCOHOL DEHYDROGENASE CYTOCHROME C SUBUNIT"/>
    <property type="match status" value="1"/>
</dbReference>
<sequence length="430" mass="45594">MKKWLAFAFGLVALAVIAAAAFFLIPAGLEPVTASAAAPTGAALVARGEYLTRAADCEACHTNPGGESFAGGRAFDLPFGTLYAPNLTPDREHGIGAWSNAEFVRALHHGIGRNGEDLYPAFPYASYALLTDDDALAIRAYLATVKPVAATPPANDLKFPFNQRYLMRAWKLLFVPGHRFEADASKDATWNRGAYLIGPLGHCGECHTPRNLLQGLDDSRKFAGTKQVGWLAYNLTSDPDHGVGGWSDAQLAQYLSTGHAEGRGPASGPMAEVIGFSLRYLSADDIRAMVTYLRSIPPQPDGPPAVGRGAPAEAGKNPLGAHIFVEACAGCHLPSGHGRQSPWAALAGSHTTGDPDANNLLQVLAQGTQIKTSQGLMFMHAFTSAYTDEELAAVANYTCAQFGQTACHLTADQVHKVRKNAPTKTLEASQ</sequence>
<feature type="binding site" description="covalent" evidence="9">
    <location>
        <position position="328"/>
    </location>
    <ligand>
        <name>heme c</name>
        <dbReference type="ChEBI" id="CHEBI:61717"/>
        <label>3</label>
    </ligand>
</feature>
<dbReference type="Proteomes" id="UP000256900">
    <property type="component" value="Unassembled WGS sequence"/>
</dbReference>
<dbReference type="OrthoDB" id="9811281at2"/>
<dbReference type="InterPro" id="IPR009056">
    <property type="entry name" value="Cyt_c-like_dom"/>
</dbReference>
<dbReference type="AlphaFoldDB" id="A0A3D9Z1D8"/>
<evidence type="ECO:0000256" key="9">
    <source>
        <dbReference type="PIRSR" id="PIRSR000018-50"/>
    </source>
</evidence>
<gene>
    <name evidence="13" type="ORF">DES32_0195</name>
</gene>
<dbReference type="GO" id="GO:0020037">
    <property type="term" value="F:heme binding"/>
    <property type="evidence" value="ECO:0007669"/>
    <property type="project" value="InterPro"/>
</dbReference>
<evidence type="ECO:0000256" key="10">
    <source>
        <dbReference type="PIRSR" id="PIRSR000018-51"/>
    </source>
</evidence>
<dbReference type="GO" id="GO:0005886">
    <property type="term" value="C:plasma membrane"/>
    <property type="evidence" value="ECO:0007669"/>
    <property type="project" value="UniProtKB-SubCell"/>
</dbReference>
<dbReference type="Pfam" id="PF13442">
    <property type="entry name" value="Cytochrome_CBB3"/>
    <property type="match status" value="1"/>
</dbReference>
<feature type="binding site" description="axial binding residue" evidence="10">
    <location>
        <position position="207"/>
    </location>
    <ligand>
        <name>heme c</name>
        <dbReference type="ChEBI" id="CHEBI:61717"/>
        <label>2</label>
    </ligand>
    <ligandPart>
        <name>Fe</name>
        <dbReference type="ChEBI" id="CHEBI:18248"/>
    </ligandPart>
</feature>
<feature type="binding site" description="axial binding residue" evidence="10">
    <location>
        <position position="61"/>
    </location>
    <ligand>
        <name>heme c</name>
        <dbReference type="ChEBI" id="CHEBI:61717"/>
        <label>1</label>
    </ligand>
    <ligandPart>
        <name>Fe</name>
        <dbReference type="ChEBI" id="CHEBI:18248"/>
    </ligandPart>
</feature>
<accession>A0A3D9Z1D8</accession>
<evidence type="ECO:0000256" key="1">
    <source>
        <dbReference type="ARBA" id="ARBA00004236"/>
    </source>
</evidence>
<evidence type="ECO:0000256" key="4">
    <source>
        <dbReference type="ARBA" id="ARBA00022723"/>
    </source>
</evidence>
<keyword evidence="8" id="KW-0472">Membrane</keyword>
<dbReference type="RefSeq" id="WP_115834815.1">
    <property type="nucleotide sequence ID" value="NZ_CP025086.1"/>
</dbReference>
<reference evidence="13 14" key="1">
    <citation type="submission" date="2018-08" db="EMBL/GenBank/DDBJ databases">
        <title>Genomic Encyclopedia of Type Strains, Phase IV (KMG-IV): sequencing the most valuable type-strain genomes for metagenomic binning, comparative biology and taxonomic classification.</title>
        <authorList>
            <person name="Goeker M."/>
        </authorList>
    </citation>
    <scope>NUCLEOTIDE SEQUENCE [LARGE SCALE GENOMIC DNA]</scope>
    <source>
        <strain evidence="13 14">BW863</strain>
    </source>
</reference>